<name>A0A915HGR9_ROMCU</name>
<evidence type="ECO:0000313" key="1">
    <source>
        <dbReference type="Proteomes" id="UP000887565"/>
    </source>
</evidence>
<dbReference type="WBParaSite" id="nRc.2.0.1.t00501-RA">
    <property type="protein sequence ID" value="nRc.2.0.1.t00501-RA"/>
    <property type="gene ID" value="nRc.2.0.1.g00501"/>
</dbReference>
<dbReference type="Proteomes" id="UP000887565">
    <property type="component" value="Unplaced"/>
</dbReference>
<sequence length="59" mass="6590">MKGWMGAERDPSMEQQEECTGAGFFLPKKDPVPAIFSLHPDVLQEEASTITWSPPPKNM</sequence>
<proteinExistence type="predicted"/>
<dbReference type="AlphaFoldDB" id="A0A915HGR9"/>
<keyword evidence="1" id="KW-1185">Reference proteome</keyword>
<accession>A0A915HGR9</accession>
<organism evidence="1 2">
    <name type="scientific">Romanomermis culicivorax</name>
    <name type="common">Nematode worm</name>
    <dbReference type="NCBI Taxonomy" id="13658"/>
    <lineage>
        <taxon>Eukaryota</taxon>
        <taxon>Metazoa</taxon>
        <taxon>Ecdysozoa</taxon>
        <taxon>Nematoda</taxon>
        <taxon>Enoplea</taxon>
        <taxon>Dorylaimia</taxon>
        <taxon>Mermithida</taxon>
        <taxon>Mermithoidea</taxon>
        <taxon>Mermithidae</taxon>
        <taxon>Romanomermis</taxon>
    </lineage>
</organism>
<reference evidence="2" key="1">
    <citation type="submission" date="2022-11" db="UniProtKB">
        <authorList>
            <consortium name="WormBaseParasite"/>
        </authorList>
    </citation>
    <scope>IDENTIFICATION</scope>
</reference>
<protein>
    <submittedName>
        <fullName evidence="2">Uncharacterized protein</fullName>
    </submittedName>
</protein>
<evidence type="ECO:0000313" key="2">
    <source>
        <dbReference type="WBParaSite" id="nRc.2.0.1.t00501-RA"/>
    </source>
</evidence>